<keyword evidence="1" id="KW-0812">Transmembrane</keyword>
<name>A0A9X0XDT7_9BURK</name>
<protein>
    <recommendedName>
        <fullName evidence="5">LPXTG cell wall anchor domain-containing protein</fullName>
    </recommendedName>
</protein>
<sequence>MALGIHSLIVLAALLAAPAPHAADPLAQPAHGAEPLARPAQDSEAGSVGLLLLGLLAVGGLLLVRRRE</sequence>
<feature type="transmembrane region" description="Helical" evidence="1">
    <location>
        <begin position="48"/>
        <end position="64"/>
    </location>
</feature>
<gene>
    <name evidence="3" type="ORF">JI742_03695</name>
</gene>
<keyword evidence="2" id="KW-0732">Signal</keyword>
<evidence type="ECO:0000313" key="3">
    <source>
        <dbReference type="EMBL" id="MBL0718987.1"/>
    </source>
</evidence>
<dbReference type="EMBL" id="JAERRA010000001">
    <property type="protein sequence ID" value="MBL0718987.1"/>
    <property type="molecule type" value="Genomic_DNA"/>
</dbReference>
<keyword evidence="1" id="KW-0472">Membrane</keyword>
<dbReference type="Proteomes" id="UP000643207">
    <property type="component" value="Unassembled WGS sequence"/>
</dbReference>
<evidence type="ECO:0000313" key="4">
    <source>
        <dbReference type="Proteomes" id="UP000643207"/>
    </source>
</evidence>
<evidence type="ECO:0000256" key="2">
    <source>
        <dbReference type="SAM" id="SignalP"/>
    </source>
</evidence>
<keyword evidence="1" id="KW-1133">Transmembrane helix</keyword>
<comment type="caution">
    <text evidence="3">The sequence shown here is derived from an EMBL/GenBank/DDBJ whole genome shotgun (WGS) entry which is preliminary data.</text>
</comment>
<reference evidence="3 4" key="1">
    <citation type="submission" date="2021-01" db="EMBL/GenBank/DDBJ databases">
        <title>Piscinibacter sp. Jin2 Genome sequencing and assembly.</title>
        <authorList>
            <person name="Kim I."/>
        </authorList>
    </citation>
    <scope>NUCLEOTIDE SEQUENCE [LARGE SCALE GENOMIC DNA]</scope>
    <source>
        <strain evidence="3 4">Jin2</strain>
    </source>
</reference>
<feature type="chain" id="PRO_5040918058" description="LPXTG cell wall anchor domain-containing protein" evidence="2">
    <location>
        <begin position="23"/>
        <end position="68"/>
    </location>
</feature>
<organism evidence="3 4">
    <name type="scientific">Aquariibacter lacus</name>
    <dbReference type="NCBI Taxonomy" id="2801332"/>
    <lineage>
        <taxon>Bacteria</taxon>
        <taxon>Pseudomonadati</taxon>
        <taxon>Pseudomonadota</taxon>
        <taxon>Betaproteobacteria</taxon>
        <taxon>Burkholderiales</taxon>
        <taxon>Sphaerotilaceae</taxon>
        <taxon>Aquariibacter</taxon>
    </lineage>
</organism>
<evidence type="ECO:0008006" key="5">
    <source>
        <dbReference type="Google" id="ProtNLM"/>
    </source>
</evidence>
<evidence type="ECO:0000256" key="1">
    <source>
        <dbReference type="SAM" id="Phobius"/>
    </source>
</evidence>
<feature type="signal peptide" evidence="2">
    <location>
        <begin position="1"/>
        <end position="22"/>
    </location>
</feature>
<dbReference type="RefSeq" id="WP_201824082.1">
    <property type="nucleotide sequence ID" value="NZ_JAERRA010000001.1"/>
</dbReference>
<proteinExistence type="predicted"/>
<accession>A0A9X0XDT7</accession>
<keyword evidence="4" id="KW-1185">Reference proteome</keyword>
<dbReference type="AlphaFoldDB" id="A0A9X0XDT7"/>